<dbReference type="Proteomes" id="UP000466794">
    <property type="component" value="Unassembled WGS sequence"/>
</dbReference>
<dbReference type="InterPro" id="IPR009057">
    <property type="entry name" value="Homeodomain-like_sf"/>
</dbReference>
<organism evidence="6 7">
    <name type="scientific">Nocardia terrae</name>
    <dbReference type="NCBI Taxonomy" id="2675851"/>
    <lineage>
        <taxon>Bacteria</taxon>
        <taxon>Bacillati</taxon>
        <taxon>Actinomycetota</taxon>
        <taxon>Actinomycetes</taxon>
        <taxon>Mycobacteriales</taxon>
        <taxon>Nocardiaceae</taxon>
        <taxon>Nocardia</taxon>
    </lineage>
</organism>
<feature type="domain" description="HTH tetR-type" evidence="5">
    <location>
        <begin position="39"/>
        <end position="99"/>
    </location>
</feature>
<name>A0A7K1VBF2_9NOCA</name>
<dbReference type="InterPro" id="IPR050109">
    <property type="entry name" value="HTH-type_TetR-like_transc_reg"/>
</dbReference>
<feature type="DNA-binding region" description="H-T-H motif" evidence="4">
    <location>
        <begin position="62"/>
        <end position="81"/>
    </location>
</feature>
<evidence type="ECO:0000259" key="5">
    <source>
        <dbReference type="PROSITE" id="PS50977"/>
    </source>
</evidence>
<comment type="caution">
    <text evidence="6">The sequence shown here is derived from an EMBL/GenBank/DDBJ whole genome shotgun (WGS) entry which is preliminary data.</text>
</comment>
<keyword evidence="2 4" id="KW-0238">DNA-binding</keyword>
<dbReference type="GO" id="GO:0003700">
    <property type="term" value="F:DNA-binding transcription factor activity"/>
    <property type="evidence" value="ECO:0007669"/>
    <property type="project" value="TreeGrafter"/>
</dbReference>
<dbReference type="PANTHER" id="PTHR30055:SF151">
    <property type="entry name" value="TRANSCRIPTIONAL REGULATORY PROTEIN"/>
    <property type="match status" value="1"/>
</dbReference>
<evidence type="ECO:0000256" key="4">
    <source>
        <dbReference type="PROSITE-ProRule" id="PRU00335"/>
    </source>
</evidence>
<dbReference type="PROSITE" id="PS50977">
    <property type="entry name" value="HTH_TETR_2"/>
    <property type="match status" value="1"/>
</dbReference>
<evidence type="ECO:0000256" key="2">
    <source>
        <dbReference type="ARBA" id="ARBA00023125"/>
    </source>
</evidence>
<dbReference type="GO" id="GO:0045892">
    <property type="term" value="P:negative regulation of DNA-templated transcription"/>
    <property type="evidence" value="ECO:0007669"/>
    <property type="project" value="InterPro"/>
</dbReference>
<dbReference type="InterPro" id="IPR004111">
    <property type="entry name" value="Repressor_TetR_C"/>
</dbReference>
<dbReference type="EMBL" id="WRPP01000016">
    <property type="protein sequence ID" value="MVU83936.1"/>
    <property type="molecule type" value="Genomic_DNA"/>
</dbReference>
<dbReference type="PANTHER" id="PTHR30055">
    <property type="entry name" value="HTH-TYPE TRANSCRIPTIONAL REGULATOR RUTR"/>
    <property type="match status" value="1"/>
</dbReference>
<evidence type="ECO:0000256" key="3">
    <source>
        <dbReference type="ARBA" id="ARBA00023163"/>
    </source>
</evidence>
<keyword evidence="7" id="KW-1185">Reference proteome</keyword>
<sequence>MSESTTGGQMKRPDERVLPKAVRLLWDLDSAGSRGPKRGMSLDQILDTAVAIADAEGYAALSMARLAKALGFTTMSLYRYVDSKDTLVELLHDRIFYTEPDLPADDWRGGLEAWAWAEFRAIRAHDWWLDIPLTSPPMGPNNMTWLEAGMNAMSSLDVPEPLKLQLLLNLSIYVIGRVRFLRDITRNDKDDDYTEILVAVLDPQRFPSVTSALTHRAFDSDDMNWDEADFSFALARLLDGYQVFIDAHTGK</sequence>
<gene>
    <name evidence="6" type="ORF">GPX89_42750</name>
</gene>
<accession>A0A7K1VBF2</accession>
<evidence type="ECO:0000313" key="6">
    <source>
        <dbReference type="EMBL" id="MVU83936.1"/>
    </source>
</evidence>
<dbReference type="GO" id="GO:0000976">
    <property type="term" value="F:transcription cis-regulatory region binding"/>
    <property type="evidence" value="ECO:0007669"/>
    <property type="project" value="TreeGrafter"/>
</dbReference>
<dbReference type="InterPro" id="IPR001647">
    <property type="entry name" value="HTH_TetR"/>
</dbReference>
<dbReference type="Gene3D" id="1.10.10.60">
    <property type="entry name" value="Homeodomain-like"/>
    <property type="match status" value="1"/>
</dbReference>
<evidence type="ECO:0000313" key="7">
    <source>
        <dbReference type="Proteomes" id="UP000466794"/>
    </source>
</evidence>
<keyword evidence="1" id="KW-0805">Transcription regulation</keyword>
<keyword evidence="3" id="KW-0804">Transcription</keyword>
<reference evidence="6 7" key="1">
    <citation type="submission" date="2019-12" db="EMBL/GenBank/DDBJ databases">
        <title>Nocardia sp. nov. ET3-3 isolated from soil.</title>
        <authorList>
            <person name="Kanchanasin P."/>
            <person name="Tanasupawat S."/>
            <person name="Yuki M."/>
            <person name="Kudo T."/>
        </authorList>
    </citation>
    <scope>NUCLEOTIDE SEQUENCE [LARGE SCALE GENOMIC DNA]</scope>
    <source>
        <strain evidence="6 7">ET3-3</strain>
    </source>
</reference>
<dbReference type="Pfam" id="PF00440">
    <property type="entry name" value="TetR_N"/>
    <property type="match status" value="1"/>
</dbReference>
<dbReference type="AlphaFoldDB" id="A0A7K1VBF2"/>
<evidence type="ECO:0000256" key="1">
    <source>
        <dbReference type="ARBA" id="ARBA00023015"/>
    </source>
</evidence>
<dbReference type="InterPro" id="IPR036271">
    <property type="entry name" value="Tet_transcr_reg_TetR-rel_C_sf"/>
</dbReference>
<dbReference type="Pfam" id="PF02909">
    <property type="entry name" value="TetR_C_1"/>
    <property type="match status" value="1"/>
</dbReference>
<dbReference type="Gene3D" id="1.10.357.10">
    <property type="entry name" value="Tetracycline Repressor, domain 2"/>
    <property type="match status" value="1"/>
</dbReference>
<dbReference type="SUPFAM" id="SSF46689">
    <property type="entry name" value="Homeodomain-like"/>
    <property type="match status" value="1"/>
</dbReference>
<proteinExistence type="predicted"/>
<protein>
    <submittedName>
        <fullName evidence="6">TetR family transcriptional regulator</fullName>
    </submittedName>
</protein>
<dbReference type="SUPFAM" id="SSF48498">
    <property type="entry name" value="Tetracyclin repressor-like, C-terminal domain"/>
    <property type="match status" value="1"/>
</dbReference>